<dbReference type="Proteomes" id="UP000317010">
    <property type="component" value="Unassembled WGS sequence"/>
</dbReference>
<evidence type="ECO:0000256" key="5">
    <source>
        <dbReference type="ARBA" id="ARBA00022692"/>
    </source>
</evidence>
<dbReference type="GO" id="GO:0015562">
    <property type="term" value="F:efflux transmembrane transporter activity"/>
    <property type="evidence" value="ECO:0007669"/>
    <property type="project" value="InterPro"/>
</dbReference>
<dbReference type="GO" id="GO:0009279">
    <property type="term" value="C:cell outer membrane"/>
    <property type="evidence" value="ECO:0007669"/>
    <property type="project" value="UniProtKB-SubCell"/>
</dbReference>
<keyword evidence="4" id="KW-1134">Transmembrane beta strand</keyword>
<dbReference type="InterPro" id="IPR051906">
    <property type="entry name" value="TolC-like"/>
</dbReference>
<keyword evidence="7" id="KW-0998">Cell outer membrane</keyword>
<dbReference type="GO" id="GO:1990281">
    <property type="term" value="C:efflux pump complex"/>
    <property type="evidence" value="ECO:0007669"/>
    <property type="project" value="TreeGrafter"/>
</dbReference>
<keyword evidence="5" id="KW-0812">Transmembrane</keyword>
<protein>
    <submittedName>
        <fullName evidence="8">Outer membrane protein TolC</fullName>
    </submittedName>
</protein>
<evidence type="ECO:0000256" key="6">
    <source>
        <dbReference type="ARBA" id="ARBA00023136"/>
    </source>
</evidence>
<dbReference type="SUPFAM" id="SSF56954">
    <property type="entry name" value="Outer membrane efflux proteins (OEP)"/>
    <property type="match status" value="1"/>
</dbReference>
<name>A0A562UBW7_9SPHI</name>
<accession>A0A562UBW7</accession>
<proteinExistence type="inferred from homology"/>
<sequence length="458" mass="51143">MTMTTQNNKKPDPHLLKNVITILKSYAVPALVITMLFGTTAMAQDRTITLKEAVTLGIQNSKTLKLSKSKIDEAISQYEQAKDKSLPSASASFGYDRAEIPANTIKFGTASIGLPKNDNAWLGTVSASETILGAHKLKYARESTELLSQVSRLDADNDKDQITYDVISSYYNLYKVLQSKKVVQQNLNSIDQQIKQSQRFFDQGLVTKNDVLRFQLQRANIELNGIDLETNRKIINYNLDIMLGLPENTNLAIDTITEADRQLAPLTNYIDTAMLNRIELKQYDLRTQVAETSIKDVKANAMPTLAASAQAYYVGIAADPLPKTGTYITPIVFGLNLSWNFSTLWNNKNKVTQAKIQREEVIETKNIAIDNVKKEVNQDYQNYTMALDKIKLLQTSIDQAGENNKILESKYKSNIASATDRVDAETLLYQAEINLELAKADAGLAYYTLLKSTGKLNK</sequence>
<evidence type="ECO:0000256" key="7">
    <source>
        <dbReference type="ARBA" id="ARBA00023237"/>
    </source>
</evidence>
<dbReference type="Pfam" id="PF02321">
    <property type="entry name" value="OEP"/>
    <property type="match status" value="2"/>
</dbReference>
<evidence type="ECO:0000256" key="3">
    <source>
        <dbReference type="ARBA" id="ARBA00022448"/>
    </source>
</evidence>
<comment type="similarity">
    <text evidence="2">Belongs to the outer membrane factor (OMF) (TC 1.B.17) family.</text>
</comment>
<gene>
    <name evidence="8" type="ORF">JN11_00823</name>
</gene>
<dbReference type="AlphaFoldDB" id="A0A562UBW7"/>
<organism evidence="8 9">
    <name type="scientific">Mucilaginibacter frigoritolerans</name>
    <dbReference type="NCBI Taxonomy" id="652788"/>
    <lineage>
        <taxon>Bacteria</taxon>
        <taxon>Pseudomonadati</taxon>
        <taxon>Bacteroidota</taxon>
        <taxon>Sphingobacteriia</taxon>
        <taxon>Sphingobacteriales</taxon>
        <taxon>Sphingobacteriaceae</taxon>
        <taxon>Mucilaginibacter</taxon>
    </lineage>
</organism>
<evidence type="ECO:0000256" key="1">
    <source>
        <dbReference type="ARBA" id="ARBA00004442"/>
    </source>
</evidence>
<dbReference type="PANTHER" id="PTHR30026">
    <property type="entry name" value="OUTER MEMBRANE PROTEIN TOLC"/>
    <property type="match status" value="1"/>
</dbReference>
<evidence type="ECO:0000313" key="9">
    <source>
        <dbReference type="Proteomes" id="UP000317010"/>
    </source>
</evidence>
<dbReference type="InterPro" id="IPR003423">
    <property type="entry name" value="OMP_efflux"/>
</dbReference>
<dbReference type="PANTHER" id="PTHR30026:SF20">
    <property type="entry name" value="OUTER MEMBRANE PROTEIN TOLC"/>
    <property type="match status" value="1"/>
</dbReference>
<dbReference type="GO" id="GO:0015288">
    <property type="term" value="F:porin activity"/>
    <property type="evidence" value="ECO:0007669"/>
    <property type="project" value="TreeGrafter"/>
</dbReference>
<keyword evidence="3" id="KW-0813">Transport</keyword>
<comment type="subcellular location">
    <subcellularLocation>
        <location evidence="1">Cell outer membrane</location>
    </subcellularLocation>
</comment>
<comment type="caution">
    <text evidence="8">The sequence shown here is derived from an EMBL/GenBank/DDBJ whole genome shotgun (WGS) entry which is preliminary data.</text>
</comment>
<reference evidence="8 9" key="1">
    <citation type="submission" date="2019-07" db="EMBL/GenBank/DDBJ databases">
        <title>Genomic Encyclopedia of Archaeal and Bacterial Type Strains, Phase II (KMG-II): from individual species to whole genera.</title>
        <authorList>
            <person name="Goeker M."/>
        </authorList>
    </citation>
    <scope>NUCLEOTIDE SEQUENCE [LARGE SCALE GENOMIC DNA]</scope>
    <source>
        <strain evidence="8 9">ATCC BAA-1854</strain>
    </source>
</reference>
<evidence type="ECO:0000256" key="2">
    <source>
        <dbReference type="ARBA" id="ARBA00007613"/>
    </source>
</evidence>
<keyword evidence="9" id="KW-1185">Reference proteome</keyword>
<evidence type="ECO:0000256" key="4">
    <source>
        <dbReference type="ARBA" id="ARBA00022452"/>
    </source>
</evidence>
<dbReference type="EMBL" id="VLLI01000002">
    <property type="protein sequence ID" value="TWJ03286.1"/>
    <property type="molecule type" value="Genomic_DNA"/>
</dbReference>
<evidence type="ECO:0000313" key="8">
    <source>
        <dbReference type="EMBL" id="TWJ03286.1"/>
    </source>
</evidence>
<dbReference type="Gene3D" id="1.20.1600.10">
    <property type="entry name" value="Outer membrane efflux proteins (OEP)"/>
    <property type="match status" value="1"/>
</dbReference>
<keyword evidence="6" id="KW-0472">Membrane</keyword>